<dbReference type="GeneID" id="82526484"/>
<dbReference type="EMBL" id="PUEC01000019">
    <property type="protein sequence ID" value="PWB01684.1"/>
    <property type="molecule type" value="Genomic_DNA"/>
</dbReference>
<evidence type="ECO:0000313" key="3">
    <source>
        <dbReference type="Proteomes" id="UP000244905"/>
    </source>
</evidence>
<dbReference type="Proteomes" id="UP000244905">
    <property type="component" value="Unassembled WGS sequence"/>
</dbReference>
<evidence type="ECO:0000256" key="1">
    <source>
        <dbReference type="SAM" id="Phobius"/>
    </source>
</evidence>
<proteinExistence type="predicted"/>
<comment type="caution">
    <text evidence="2">The sequence shown here is derived from an EMBL/GenBank/DDBJ whole genome shotgun (WGS) entry which is preliminary data.</text>
</comment>
<dbReference type="AlphaFoldDB" id="A0A2V1INK5"/>
<organism evidence="2 3">
    <name type="scientific">Duncaniella muris</name>
    <dbReference type="NCBI Taxonomy" id="2094150"/>
    <lineage>
        <taxon>Bacteria</taxon>
        <taxon>Pseudomonadati</taxon>
        <taxon>Bacteroidota</taxon>
        <taxon>Bacteroidia</taxon>
        <taxon>Bacteroidales</taxon>
        <taxon>Muribaculaceae</taxon>
        <taxon>Duncaniella</taxon>
    </lineage>
</organism>
<accession>A0A2V1INK5</accession>
<name>A0A2V1INK5_9BACT</name>
<keyword evidence="1" id="KW-1133">Transmembrane helix</keyword>
<reference evidence="3" key="1">
    <citation type="submission" date="2018-02" db="EMBL/GenBank/DDBJ databases">
        <authorList>
            <person name="Clavel T."/>
            <person name="Strowig T."/>
        </authorList>
    </citation>
    <scope>NUCLEOTIDE SEQUENCE [LARGE SCALE GENOMIC DNA]</scope>
    <source>
        <strain evidence="3">DSM 103720</strain>
    </source>
</reference>
<feature type="transmembrane region" description="Helical" evidence="1">
    <location>
        <begin position="6"/>
        <end position="27"/>
    </location>
</feature>
<protein>
    <submittedName>
        <fullName evidence="2">Uncharacterized protein</fullName>
    </submittedName>
</protein>
<sequence>MKGCQIYNLVWLIVWALLGIGGIYGIIMGNWAHLVTAAGSAYFSYLLIVEDEDGESLKDFAVRMVRYNTEGK</sequence>
<keyword evidence="1" id="KW-0812">Transmembrane</keyword>
<dbReference type="RefSeq" id="WP_107032618.1">
    <property type="nucleotide sequence ID" value="NZ_PUEC01000019.1"/>
</dbReference>
<evidence type="ECO:0000313" key="2">
    <source>
        <dbReference type="EMBL" id="PWB01684.1"/>
    </source>
</evidence>
<keyword evidence="1" id="KW-0472">Membrane</keyword>
<gene>
    <name evidence="2" type="ORF">C5O23_09035</name>
</gene>
<keyword evidence="3" id="KW-1185">Reference proteome</keyword>